<sequence length="155" mass="17137">MVFFSRTGLRFTELSPGSIRIQPKSSIERLSECGLDSVEESHGVRDAVEGQNTCSVIQLSDLLLQLLLKLSDSTHFSSLPGSDLLLHVRASVLHEPDQLSEDLLTVLHCFISREVEGLHLLMEQLQVFLSVLDPLLDVELTPLQLSLPLGPFCCS</sequence>
<dbReference type="OrthoDB" id="8950205at2759"/>
<dbReference type="AlphaFoldDB" id="A0A4Z2G3H0"/>
<dbReference type="EMBL" id="SRLO01000729">
    <property type="protein sequence ID" value="TNN47690.1"/>
    <property type="molecule type" value="Genomic_DNA"/>
</dbReference>
<gene>
    <name evidence="1" type="ORF">EYF80_042133</name>
</gene>
<reference evidence="1 2" key="1">
    <citation type="submission" date="2019-03" db="EMBL/GenBank/DDBJ databases">
        <title>First draft genome of Liparis tanakae, snailfish: a comprehensive survey of snailfish specific genes.</title>
        <authorList>
            <person name="Kim W."/>
            <person name="Song I."/>
            <person name="Jeong J.-H."/>
            <person name="Kim D."/>
            <person name="Kim S."/>
            <person name="Ryu S."/>
            <person name="Song J.Y."/>
            <person name="Lee S.K."/>
        </authorList>
    </citation>
    <scope>NUCLEOTIDE SEQUENCE [LARGE SCALE GENOMIC DNA]</scope>
    <source>
        <tissue evidence="1">Muscle</tissue>
    </source>
</reference>
<evidence type="ECO:0000313" key="2">
    <source>
        <dbReference type="Proteomes" id="UP000314294"/>
    </source>
</evidence>
<organism evidence="1 2">
    <name type="scientific">Liparis tanakae</name>
    <name type="common">Tanaka's snailfish</name>
    <dbReference type="NCBI Taxonomy" id="230148"/>
    <lineage>
        <taxon>Eukaryota</taxon>
        <taxon>Metazoa</taxon>
        <taxon>Chordata</taxon>
        <taxon>Craniata</taxon>
        <taxon>Vertebrata</taxon>
        <taxon>Euteleostomi</taxon>
        <taxon>Actinopterygii</taxon>
        <taxon>Neopterygii</taxon>
        <taxon>Teleostei</taxon>
        <taxon>Neoteleostei</taxon>
        <taxon>Acanthomorphata</taxon>
        <taxon>Eupercaria</taxon>
        <taxon>Perciformes</taxon>
        <taxon>Cottioidei</taxon>
        <taxon>Cottales</taxon>
        <taxon>Liparidae</taxon>
        <taxon>Liparis</taxon>
    </lineage>
</organism>
<dbReference type="Proteomes" id="UP000314294">
    <property type="component" value="Unassembled WGS sequence"/>
</dbReference>
<protein>
    <submittedName>
        <fullName evidence="1">Uncharacterized protein</fullName>
    </submittedName>
</protein>
<accession>A0A4Z2G3H0</accession>
<comment type="caution">
    <text evidence="1">The sequence shown here is derived from an EMBL/GenBank/DDBJ whole genome shotgun (WGS) entry which is preliminary data.</text>
</comment>
<keyword evidence="2" id="KW-1185">Reference proteome</keyword>
<evidence type="ECO:0000313" key="1">
    <source>
        <dbReference type="EMBL" id="TNN47690.1"/>
    </source>
</evidence>
<proteinExistence type="predicted"/>
<name>A0A4Z2G3H0_9TELE</name>